<proteinExistence type="inferred from homology"/>
<dbReference type="PROSITE" id="PS00687">
    <property type="entry name" value="ALDEHYDE_DEHYDR_GLU"/>
    <property type="match status" value="1"/>
</dbReference>
<dbReference type="PROSITE" id="PS00070">
    <property type="entry name" value="ALDEHYDE_DEHYDR_CYS"/>
    <property type="match status" value="1"/>
</dbReference>
<evidence type="ECO:0000256" key="1">
    <source>
        <dbReference type="ARBA" id="ARBA00009986"/>
    </source>
</evidence>
<dbReference type="AlphaFoldDB" id="A0A418W8P9"/>
<dbReference type="InterPro" id="IPR012394">
    <property type="entry name" value="Aldehyde_DH_NAD(P)"/>
</dbReference>
<dbReference type="Pfam" id="PF00171">
    <property type="entry name" value="Aldedh"/>
    <property type="match status" value="1"/>
</dbReference>
<protein>
    <submittedName>
        <fullName evidence="7">Aldehyde dehydrogenase family protein</fullName>
    </submittedName>
</protein>
<comment type="caution">
    <text evidence="7">The sequence shown here is derived from an EMBL/GenBank/DDBJ whole genome shotgun (WGS) entry which is preliminary data.</text>
</comment>
<reference evidence="7 8" key="1">
    <citation type="submission" date="2018-09" db="EMBL/GenBank/DDBJ databases">
        <authorList>
            <person name="Zhu H."/>
        </authorList>
    </citation>
    <scope>NUCLEOTIDE SEQUENCE [LARGE SCALE GENOMIC DNA]</scope>
    <source>
        <strain evidence="7 8">K1W22B-8</strain>
    </source>
</reference>
<evidence type="ECO:0000313" key="8">
    <source>
        <dbReference type="Proteomes" id="UP000284605"/>
    </source>
</evidence>
<gene>
    <name evidence="7" type="ORF">D3874_04565</name>
</gene>
<dbReference type="SUPFAM" id="SSF53720">
    <property type="entry name" value="ALDH-like"/>
    <property type="match status" value="1"/>
</dbReference>
<name>A0A418W8P9_9PROT</name>
<evidence type="ECO:0000256" key="5">
    <source>
        <dbReference type="RuleBase" id="RU003345"/>
    </source>
</evidence>
<keyword evidence="8" id="KW-1185">Reference proteome</keyword>
<dbReference type="InterPro" id="IPR015590">
    <property type="entry name" value="Aldehyde_DH_dom"/>
</dbReference>
<dbReference type="Gene3D" id="3.40.309.10">
    <property type="entry name" value="Aldehyde Dehydrogenase, Chain A, domain 2"/>
    <property type="match status" value="1"/>
</dbReference>
<sequence>MRDQAGAADAIAAAIALDPRNAIRLGKLHQRLAGPAGHGSAGAVVQNESDAHGTGFPRRVFVGGCHRFFLPSAAFRRRILAAGSSRDADLLVGFPVPQPPYHDDRGRIETGTDPVTITFPAPRISTADDELQHLKESFAAQAKAFHGDSNPDRRTRGDRLHRLGEMVKANRQRIIEAVASDFGTRAAEEIRLTEIAASLAQIDYARKNLRRWMRPRRRSTSIWFLPGSGRVICQPLGVVGVMAPWNLPFNLALAPAVAAIAAGNRVIIKMSEAAPATGELTRAIVRERMDETELSVVLGAADVAQAFADLPWNHLLFTGSTSVGRKVALAAARNLVPVTLELGGKSPVIVDRDFPIEEAAKRVAWGKAFNAGQICVAPDYAFVPREKVHDFAQAFLAQGRRYFPGGIMDDAYTSIIDERGVSRLEGLLGAARQMGAEVLSLGEMTDVSRRSRKIPLSLVIDPPRDSSIMTNEIFGPLLVVLGYDKIDEAIAFIRSRENPLGLYYFGHDKATRGRILSETLSGGVAINDVMLQYLQVDLPFGGVGASGIGRYHGTEGFDTFSHHRAVFTQRGPLGVTGLKFLYPPYGAIGKRLISMMGG</sequence>
<dbReference type="PANTHER" id="PTHR43570:SF20">
    <property type="entry name" value="ALDEHYDE DEHYDROGENASE ALDX-RELATED"/>
    <property type="match status" value="1"/>
</dbReference>
<dbReference type="InterPro" id="IPR029510">
    <property type="entry name" value="Ald_DH_CS_GLU"/>
</dbReference>
<feature type="domain" description="Aldehyde dehydrogenase" evidence="6">
    <location>
        <begin position="133"/>
        <end position="565"/>
    </location>
</feature>
<evidence type="ECO:0000256" key="4">
    <source>
        <dbReference type="PROSITE-ProRule" id="PRU10007"/>
    </source>
</evidence>
<evidence type="ECO:0000256" key="2">
    <source>
        <dbReference type="ARBA" id="ARBA00023002"/>
    </source>
</evidence>
<organism evidence="7 8">
    <name type="scientific">Oleomonas cavernae</name>
    <dbReference type="NCBI Taxonomy" id="2320859"/>
    <lineage>
        <taxon>Bacteria</taxon>
        <taxon>Pseudomonadati</taxon>
        <taxon>Pseudomonadota</taxon>
        <taxon>Alphaproteobacteria</taxon>
        <taxon>Acetobacterales</taxon>
        <taxon>Acetobacteraceae</taxon>
        <taxon>Oleomonas</taxon>
    </lineage>
</organism>
<dbReference type="Proteomes" id="UP000284605">
    <property type="component" value="Unassembled WGS sequence"/>
</dbReference>
<dbReference type="GO" id="GO:0006081">
    <property type="term" value="P:aldehyde metabolic process"/>
    <property type="evidence" value="ECO:0007669"/>
    <property type="project" value="InterPro"/>
</dbReference>
<dbReference type="Gene3D" id="3.40.605.10">
    <property type="entry name" value="Aldehyde Dehydrogenase, Chain A, domain 1"/>
    <property type="match status" value="1"/>
</dbReference>
<dbReference type="GO" id="GO:0005737">
    <property type="term" value="C:cytoplasm"/>
    <property type="evidence" value="ECO:0007669"/>
    <property type="project" value="TreeGrafter"/>
</dbReference>
<dbReference type="InterPro" id="IPR016160">
    <property type="entry name" value="Ald_DH_CS_CYS"/>
</dbReference>
<accession>A0A418W8P9</accession>
<dbReference type="InterPro" id="IPR016163">
    <property type="entry name" value="Ald_DH_C"/>
</dbReference>
<dbReference type="PANTHER" id="PTHR43570">
    <property type="entry name" value="ALDEHYDE DEHYDROGENASE"/>
    <property type="match status" value="1"/>
</dbReference>
<keyword evidence="3" id="KW-0520">NAD</keyword>
<keyword evidence="2 5" id="KW-0560">Oxidoreductase</keyword>
<evidence type="ECO:0000256" key="3">
    <source>
        <dbReference type="ARBA" id="ARBA00023027"/>
    </source>
</evidence>
<dbReference type="GO" id="GO:0004029">
    <property type="term" value="F:aldehyde dehydrogenase (NAD+) activity"/>
    <property type="evidence" value="ECO:0007669"/>
    <property type="project" value="TreeGrafter"/>
</dbReference>
<evidence type="ECO:0000259" key="6">
    <source>
        <dbReference type="Pfam" id="PF00171"/>
    </source>
</evidence>
<dbReference type="InterPro" id="IPR016162">
    <property type="entry name" value="Ald_DH_N"/>
</dbReference>
<evidence type="ECO:0000313" key="7">
    <source>
        <dbReference type="EMBL" id="RJF86387.1"/>
    </source>
</evidence>
<dbReference type="EMBL" id="QYUK01000011">
    <property type="protein sequence ID" value="RJF86387.1"/>
    <property type="molecule type" value="Genomic_DNA"/>
</dbReference>
<feature type="active site" evidence="4">
    <location>
        <position position="341"/>
    </location>
</feature>
<dbReference type="InterPro" id="IPR016161">
    <property type="entry name" value="Ald_DH/histidinol_DH"/>
</dbReference>
<comment type="similarity">
    <text evidence="1 5">Belongs to the aldehyde dehydrogenase family.</text>
</comment>